<organism evidence="1 2">
    <name type="scientific">Thelohanellus kitauei</name>
    <name type="common">Myxosporean</name>
    <dbReference type="NCBI Taxonomy" id="669202"/>
    <lineage>
        <taxon>Eukaryota</taxon>
        <taxon>Metazoa</taxon>
        <taxon>Cnidaria</taxon>
        <taxon>Myxozoa</taxon>
        <taxon>Myxosporea</taxon>
        <taxon>Bivalvulida</taxon>
        <taxon>Platysporina</taxon>
        <taxon>Myxobolidae</taxon>
        <taxon>Thelohanellus</taxon>
    </lineage>
</organism>
<name>A0A0C2IK78_THEKT</name>
<proteinExistence type="predicted"/>
<evidence type="ECO:0000313" key="1">
    <source>
        <dbReference type="EMBL" id="KII65814.1"/>
    </source>
</evidence>
<protein>
    <submittedName>
        <fullName evidence="1">Uncharacterized protein</fullName>
    </submittedName>
</protein>
<dbReference type="EMBL" id="JWZT01003716">
    <property type="protein sequence ID" value="KII65814.1"/>
    <property type="molecule type" value="Genomic_DNA"/>
</dbReference>
<comment type="caution">
    <text evidence="1">The sequence shown here is derived from an EMBL/GenBank/DDBJ whole genome shotgun (WGS) entry which is preliminary data.</text>
</comment>
<accession>A0A0C2IK78</accession>
<gene>
    <name evidence="1" type="ORF">RF11_13110</name>
</gene>
<dbReference type="Proteomes" id="UP000031668">
    <property type="component" value="Unassembled WGS sequence"/>
</dbReference>
<dbReference type="AlphaFoldDB" id="A0A0C2IK78"/>
<keyword evidence="2" id="KW-1185">Reference proteome</keyword>
<evidence type="ECO:0000313" key="2">
    <source>
        <dbReference type="Proteomes" id="UP000031668"/>
    </source>
</evidence>
<reference evidence="1 2" key="1">
    <citation type="journal article" date="2014" name="Genome Biol. Evol.">
        <title>The genome of the myxosporean Thelohanellus kitauei shows adaptations to nutrient acquisition within its fish host.</title>
        <authorList>
            <person name="Yang Y."/>
            <person name="Xiong J."/>
            <person name="Zhou Z."/>
            <person name="Huo F."/>
            <person name="Miao W."/>
            <person name="Ran C."/>
            <person name="Liu Y."/>
            <person name="Zhang J."/>
            <person name="Feng J."/>
            <person name="Wang M."/>
            <person name="Wang M."/>
            <person name="Wang L."/>
            <person name="Yao B."/>
        </authorList>
    </citation>
    <scope>NUCLEOTIDE SEQUENCE [LARGE SCALE GENOMIC DNA]</scope>
    <source>
        <strain evidence="1">Wuqing</strain>
    </source>
</reference>
<sequence length="111" mass="12633">MNEPVKIIKYSYLETLHFLYVTNKYYENSEIAMSLKGTDFSNAMASTQTSISSEYLSHREWNPCPTVQPNTLQTQKRAVSAPASASNILNAIYNNYVSGSFGPCKIYRNYR</sequence>